<evidence type="ECO:0000313" key="2">
    <source>
        <dbReference type="Proteomes" id="UP001589785"/>
    </source>
</evidence>
<dbReference type="RefSeq" id="WP_157068348.1">
    <property type="nucleotide sequence ID" value="NZ_JBHLVN010000141.1"/>
</dbReference>
<proteinExistence type="predicted"/>
<dbReference type="Proteomes" id="UP001589785">
    <property type="component" value="Unassembled WGS sequence"/>
</dbReference>
<evidence type="ECO:0000313" key="1">
    <source>
        <dbReference type="EMBL" id="MFC0299029.1"/>
    </source>
</evidence>
<reference evidence="1 2" key="1">
    <citation type="submission" date="2024-09" db="EMBL/GenBank/DDBJ databases">
        <authorList>
            <person name="Sun Q."/>
            <person name="Mori K."/>
        </authorList>
    </citation>
    <scope>NUCLEOTIDE SEQUENCE [LARGE SCALE GENOMIC DNA]</scope>
    <source>
        <strain evidence="1 2">CCM 7224</strain>
    </source>
</reference>
<sequence length="56" mass="5711">MALTKTAVQWSSGARADDATAPLFIHIARLGTEKLTGGSLGLGDGSALLLRGRLSS</sequence>
<organism evidence="1 2">
    <name type="scientific">Geobacillus jurassicus</name>
    <dbReference type="NCBI Taxonomy" id="235932"/>
    <lineage>
        <taxon>Bacteria</taxon>
        <taxon>Bacillati</taxon>
        <taxon>Bacillota</taxon>
        <taxon>Bacilli</taxon>
        <taxon>Bacillales</taxon>
        <taxon>Anoxybacillaceae</taxon>
        <taxon>Geobacillus</taxon>
    </lineage>
</organism>
<keyword evidence="2" id="KW-1185">Reference proteome</keyword>
<gene>
    <name evidence="1" type="ORF">ACFFHQ_17050</name>
</gene>
<comment type="caution">
    <text evidence="1">The sequence shown here is derived from an EMBL/GenBank/DDBJ whole genome shotgun (WGS) entry which is preliminary data.</text>
</comment>
<accession>A0ABV6GX87</accession>
<protein>
    <submittedName>
        <fullName evidence="1">Uncharacterized protein</fullName>
    </submittedName>
</protein>
<dbReference type="EMBL" id="JBHLVN010000141">
    <property type="protein sequence ID" value="MFC0299029.1"/>
    <property type="molecule type" value="Genomic_DNA"/>
</dbReference>
<name>A0ABV6GX87_9BACL</name>